<accession>A0ABX9X9S1</accession>
<dbReference type="SMART" id="SM01234">
    <property type="entry name" value="Haemolytic"/>
    <property type="match status" value="1"/>
</dbReference>
<comment type="caution">
    <text evidence="3">The sequence shown here is derived from an EMBL/GenBank/DDBJ whole genome shotgun (WGS) entry which is preliminary data.</text>
</comment>
<evidence type="ECO:0000313" key="3">
    <source>
        <dbReference type="EMBL" id="ROH95035.1"/>
    </source>
</evidence>
<organism evidence="3 4">
    <name type="scientific">Chryseobacterium cucumeris</name>
    <dbReference type="NCBI Taxonomy" id="1813611"/>
    <lineage>
        <taxon>Bacteria</taxon>
        <taxon>Pseudomonadati</taxon>
        <taxon>Bacteroidota</taxon>
        <taxon>Flavobacteriia</taxon>
        <taxon>Flavobacteriales</taxon>
        <taxon>Weeksellaceae</taxon>
        <taxon>Chryseobacterium group</taxon>
        <taxon>Chryseobacterium</taxon>
    </lineage>
</organism>
<comment type="similarity">
    <text evidence="1">Belongs to the UPF0161 family.</text>
</comment>
<evidence type="ECO:0000313" key="4">
    <source>
        <dbReference type="Proteomes" id="UP000281899"/>
    </source>
</evidence>
<keyword evidence="2" id="KW-1133">Transmembrane helix</keyword>
<keyword evidence="4" id="KW-1185">Reference proteome</keyword>
<keyword evidence="1 2" id="KW-0472">Membrane</keyword>
<dbReference type="InterPro" id="IPR002696">
    <property type="entry name" value="Membr_insert_effic_factor_YidD"/>
</dbReference>
<reference evidence="3 4" key="1">
    <citation type="submission" date="2018-11" db="EMBL/GenBank/DDBJ databases">
        <title>Proposal to divide the Flavobacteriaceae and reorganize its genera based on Amino Acid Identity values calculated from whole genome sequences.</title>
        <authorList>
            <person name="Nicholson A.C."/>
            <person name="Gulvik C.A."/>
            <person name="Whitney A.M."/>
            <person name="Humrighouse B.W."/>
            <person name="Bell M."/>
            <person name="Holmes B."/>
            <person name="Steigerwalt A."/>
            <person name="Villarma A."/>
            <person name="Sheth M."/>
            <person name="Batra D."/>
            <person name="Pryor J."/>
            <person name="Bernardet J.-F."/>
            <person name="Hugo C."/>
            <person name="Kampfer P."/>
            <person name="Newman J."/>
            <person name="Mcquiston J.R."/>
        </authorList>
    </citation>
    <scope>NUCLEOTIDE SEQUENCE [LARGE SCALE GENOMIC DNA]</scope>
    <source>
        <strain evidence="3 4">G0235</strain>
    </source>
</reference>
<comment type="function">
    <text evidence="1">Could be involved in insertion of integral membrane proteins into the membrane.</text>
</comment>
<comment type="subcellular location">
    <subcellularLocation>
        <location evidence="1">Cell membrane</location>
        <topology evidence="1">Peripheral membrane protein</topology>
        <orientation evidence="1">Cytoplasmic side</orientation>
    </subcellularLocation>
</comment>
<dbReference type="PANTHER" id="PTHR33383:SF1">
    <property type="entry name" value="MEMBRANE PROTEIN INSERTION EFFICIENCY FACTOR-RELATED"/>
    <property type="match status" value="1"/>
</dbReference>
<dbReference type="PANTHER" id="PTHR33383">
    <property type="entry name" value="MEMBRANE PROTEIN INSERTION EFFICIENCY FACTOR-RELATED"/>
    <property type="match status" value="1"/>
</dbReference>
<evidence type="ECO:0000256" key="1">
    <source>
        <dbReference type="HAMAP-Rule" id="MF_00386"/>
    </source>
</evidence>
<protein>
    <recommendedName>
        <fullName evidence="1">Putative membrane protein insertion efficiency factor</fullName>
    </recommendedName>
</protein>
<dbReference type="Pfam" id="PF01809">
    <property type="entry name" value="YidD"/>
    <property type="match status" value="1"/>
</dbReference>
<gene>
    <name evidence="3" type="primary">yidD</name>
    <name evidence="3" type="ORF">EGI15_04010</name>
</gene>
<evidence type="ECO:0000256" key="2">
    <source>
        <dbReference type="SAM" id="Phobius"/>
    </source>
</evidence>
<dbReference type="NCBIfam" id="TIGR00278">
    <property type="entry name" value="membrane protein insertion efficiency factor YidD"/>
    <property type="match status" value="1"/>
</dbReference>
<feature type="transmembrane region" description="Helical" evidence="2">
    <location>
        <begin position="28"/>
        <end position="56"/>
    </location>
</feature>
<dbReference type="HAMAP" id="MF_00386">
    <property type="entry name" value="UPF0161_YidD"/>
    <property type="match status" value="1"/>
</dbReference>
<keyword evidence="1" id="KW-1003">Cell membrane</keyword>
<dbReference type="Proteomes" id="UP000281899">
    <property type="component" value="Unassembled WGS sequence"/>
</dbReference>
<keyword evidence="2" id="KW-0812">Transmembrane</keyword>
<sequence length="122" mass="14734">MEYFDSKYFFFKINVRILISETYNKFKLIFIFLPYFCIVLKLTFNKIITFPLVILIKFYQWFISPLLPKNCRYEPTCSHYMIESLQVHGVFKGFWLGFKRILRCHPWGGSGYDPVPPKHKCQ</sequence>
<proteinExistence type="inferred from homology"/>
<name>A0ABX9X9S1_9FLAO</name>
<dbReference type="EMBL" id="RJTW01000003">
    <property type="protein sequence ID" value="ROH95035.1"/>
    <property type="molecule type" value="Genomic_DNA"/>
</dbReference>